<accession>W9HSN3</accession>
<dbReference type="AlphaFoldDB" id="W9HSN3"/>
<gene>
    <name evidence="1" type="ORF">FOYG_13775</name>
</gene>
<evidence type="ECO:0000313" key="1">
    <source>
        <dbReference type="EMBL" id="EWY83990.1"/>
    </source>
</evidence>
<evidence type="ECO:0000313" key="2">
    <source>
        <dbReference type="Proteomes" id="UP000030753"/>
    </source>
</evidence>
<dbReference type="HOGENOM" id="CLU_2996523_0_0_1"/>
<name>W9HSN3_FUSOX</name>
<reference evidence="1 2" key="1">
    <citation type="submission" date="2011-06" db="EMBL/GenBank/DDBJ databases">
        <title>The Genome Sequence of Fusarium oxysporum FOSC 3-a.</title>
        <authorList>
            <consortium name="The Broad Institute Genome Sequencing Platform"/>
            <person name="Ma L.-J."/>
            <person name="Gale L.R."/>
            <person name="Schwartz D.C."/>
            <person name="Zhou S."/>
            <person name="Corby-Kistler H."/>
            <person name="Young S.K."/>
            <person name="Zeng Q."/>
            <person name="Gargeya S."/>
            <person name="Fitzgerald M."/>
            <person name="Haas B."/>
            <person name="Abouelleil A."/>
            <person name="Alvarado L."/>
            <person name="Arachchi H.M."/>
            <person name="Berlin A."/>
            <person name="Brown A."/>
            <person name="Chapman S.B."/>
            <person name="Chen Z."/>
            <person name="Dunbar C."/>
            <person name="Freedman E."/>
            <person name="Gearin G."/>
            <person name="Gellesch M."/>
            <person name="Goldberg J."/>
            <person name="Griggs A."/>
            <person name="Gujja S."/>
            <person name="Heiman D."/>
            <person name="Howarth C."/>
            <person name="Larson L."/>
            <person name="Lui A."/>
            <person name="MacDonald P.J.P."/>
            <person name="Mehta T."/>
            <person name="Montmayeur A."/>
            <person name="Murphy C."/>
            <person name="Neiman D."/>
            <person name="Pearson M."/>
            <person name="Priest M."/>
            <person name="Roberts A."/>
            <person name="Saif S."/>
            <person name="Shea T."/>
            <person name="Shenoy N."/>
            <person name="Sisk P."/>
            <person name="Stolte C."/>
            <person name="Sykes S."/>
            <person name="Wortman J."/>
            <person name="Nusbaum C."/>
            <person name="Birren B."/>
        </authorList>
    </citation>
    <scope>NUCLEOTIDE SEQUENCE [LARGE SCALE GENOMIC DNA]</scope>
    <source>
        <strain evidence="2">FOSC 3-a</strain>
    </source>
</reference>
<proteinExistence type="predicted"/>
<sequence length="57" mass="6696">MSWKRSPNGLIPSKQSAMRLCSLMLATLRCPGRLSDCFFKRRLTMSNNMEPWFRTSR</sequence>
<protein>
    <submittedName>
        <fullName evidence="1">Uncharacterized protein</fullName>
    </submittedName>
</protein>
<dbReference type="EMBL" id="JH717847">
    <property type="protein sequence ID" value="EWY83990.1"/>
    <property type="molecule type" value="Genomic_DNA"/>
</dbReference>
<organism evidence="1 2">
    <name type="scientific">Fusarium oxysporum NRRL 32931</name>
    <dbReference type="NCBI Taxonomy" id="660029"/>
    <lineage>
        <taxon>Eukaryota</taxon>
        <taxon>Fungi</taxon>
        <taxon>Dikarya</taxon>
        <taxon>Ascomycota</taxon>
        <taxon>Pezizomycotina</taxon>
        <taxon>Sordariomycetes</taxon>
        <taxon>Hypocreomycetidae</taxon>
        <taxon>Hypocreales</taxon>
        <taxon>Nectriaceae</taxon>
        <taxon>Fusarium</taxon>
        <taxon>Fusarium oxysporum species complex</taxon>
    </lineage>
</organism>
<dbReference type="Proteomes" id="UP000030753">
    <property type="component" value="Unassembled WGS sequence"/>
</dbReference>